<dbReference type="NCBIfam" id="TIGR01727">
    <property type="entry name" value="oligo_HPY"/>
    <property type="match status" value="1"/>
</dbReference>
<feature type="domain" description="ABC transporter" evidence="5">
    <location>
        <begin position="8"/>
        <end position="253"/>
    </location>
</feature>
<evidence type="ECO:0000313" key="7">
    <source>
        <dbReference type="Proteomes" id="UP000533476"/>
    </source>
</evidence>
<keyword evidence="3" id="KW-0547">Nucleotide-binding</keyword>
<dbReference type="SMART" id="SM00382">
    <property type="entry name" value="AAA"/>
    <property type="match status" value="1"/>
</dbReference>
<keyword evidence="7" id="KW-1185">Reference proteome</keyword>
<accession>A0A7Y0L3I0</accession>
<dbReference type="RefSeq" id="WP_169098405.1">
    <property type="nucleotide sequence ID" value="NZ_JABBVZ010000019.1"/>
</dbReference>
<keyword evidence="2" id="KW-0813">Transport</keyword>
<evidence type="ECO:0000313" key="6">
    <source>
        <dbReference type="EMBL" id="NMP22267.1"/>
    </source>
</evidence>
<protein>
    <submittedName>
        <fullName evidence="6">ABC transporter ATP-binding protein</fullName>
    </submittedName>
</protein>
<evidence type="ECO:0000259" key="5">
    <source>
        <dbReference type="PROSITE" id="PS50893"/>
    </source>
</evidence>
<dbReference type="SUPFAM" id="SSF52540">
    <property type="entry name" value="P-loop containing nucleoside triphosphate hydrolases"/>
    <property type="match status" value="1"/>
</dbReference>
<organism evidence="6 7">
    <name type="scientific">Sulfobacillus harzensis</name>
    <dbReference type="NCBI Taxonomy" id="2729629"/>
    <lineage>
        <taxon>Bacteria</taxon>
        <taxon>Bacillati</taxon>
        <taxon>Bacillota</taxon>
        <taxon>Clostridia</taxon>
        <taxon>Eubacteriales</taxon>
        <taxon>Clostridiales Family XVII. Incertae Sedis</taxon>
        <taxon>Sulfobacillus</taxon>
    </lineage>
</organism>
<dbReference type="GO" id="GO:0016887">
    <property type="term" value="F:ATP hydrolysis activity"/>
    <property type="evidence" value="ECO:0007669"/>
    <property type="project" value="InterPro"/>
</dbReference>
<evidence type="ECO:0000256" key="4">
    <source>
        <dbReference type="ARBA" id="ARBA00022840"/>
    </source>
</evidence>
<comment type="similarity">
    <text evidence="1">Belongs to the ABC transporter superfamily.</text>
</comment>
<evidence type="ECO:0000256" key="1">
    <source>
        <dbReference type="ARBA" id="ARBA00005417"/>
    </source>
</evidence>
<dbReference type="Pfam" id="PF00005">
    <property type="entry name" value="ABC_tran"/>
    <property type="match status" value="1"/>
</dbReference>
<dbReference type="Proteomes" id="UP000533476">
    <property type="component" value="Unassembled WGS sequence"/>
</dbReference>
<dbReference type="GO" id="GO:0015833">
    <property type="term" value="P:peptide transport"/>
    <property type="evidence" value="ECO:0007669"/>
    <property type="project" value="InterPro"/>
</dbReference>
<dbReference type="InterPro" id="IPR027417">
    <property type="entry name" value="P-loop_NTPase"/>
</dbReference>
<dbReference type="InterPro" id="IPR013563">
    <property type="entry name" value="Oligopep_ABC_C"/>
</dbReference>
<dbReference type="Gene3D" id="3.40.50.300">
    <property type="entry name" value="P-loop containing nucleotide triphosphate hydrolases"/>
    <property type="match status" value="1"/>
</dbReference>
<dbReference type="InterPro" id="IPR003439">
    <property type="entry name" value="ABC_transporter-like_ATP-bd"/>
</dbReference>
<dbReference type="PROSITE" id="PS50893">
    <property type="entry name" value="ABC_TRANSPORTER_2"/>
    <property type="match status" value="1"/>
</dbReference>
<dbReference type="EMBL" id="JABBVZ010000019">
    <property type="protein sequence ID" value="NMP22267.1"/>
    <property type="molecule type" value="Genomic_DNA"/>
</dbReference>
<evidence type="ECO:0000256" key="2">
    <source>
        <dbReference type="ARBA" id="ARBA00022448"/>
    </source>
</evidence>
<dbReference type="PANTHER" id="PTHR43067">
    <property type="entry name" value="OLIGOPEPTIDE/DIPEPTIDE ABC TRANSPORTER, ATPASE SUBUNIT"/>
    <property type="match status" value="1"/>
</dbReference>
<reference evidence="6 7" key="1">
    <citation type="submission" date="2020-04" db="EMBL/GenBank/DDBJ databases">
        <authorList>
            <person name="Zhang R."/>
            <person name="Schippers A."/>
        </authorList>
    </citation>
    <scope>NUCLEOTIDE SEQUENCE [LARGE SCALE GENOMIC DNA]</scope>
    <source>
        <strain evidence="6 7">DSM 109850</strain>
    </source>
</reference>
<dbReference type="FunFam" id="3.40.50.300:FF:000016">
    <property type="entry name" value="Oligopeptide ABC transporter ATP-binding component"/>
    <property type="match status" value="1"/>
</dbReference>
<comment type="caution">
    <text evidence="6">The sequence shown here is derived from an EMBL/GenBank/DDBJ whole genome shotgun (WGS) entry which is preliminary data.</text>
</comment>
<dbReference type="InterPro" id="IPR003593">
    <property type="entry name" value="AAA+_ATPase"/>
</dbReference>
<name>A0A7Y0L3I0_9FIRM</name>
<dbReference type="InterPro" id="IPR017871">
    <property type="entry name" value="ABC_transporter-like_CS"/>
</dbReference>
<keyword evidence="4 6" id="KW-0067">ATP-binding</keyword>
<dbReference type="PROSITE" id="PS00211">
    <property type="entry name" value="ABC_TRANSPORTER_1"/>
    <property type="match status" value="1"/>
</dbReference>
<dbReference type="Pfam" id="PF08352">
    <property type="entry name" value="oligo_HPY"/>
    <property type="match status" value="1"/>
</dbReference>
<gene>
    <name evidence="6" type="ORF">HIJ39_07860</name>
</gene>
<dbReference type="AlphaFoldDB" id="A0A7Y0L3I0"/>
<evidence type="ECO:0000256" key="3">
    <source>
        <dbReference type="ARBA" id="ARBA00022741"/>
    </source>
</evidence>
<dbReference type="GO" id="GO:0005524">
    <property type="term" value="F:ATP binding"/>
    <property type="evidence" value="ECO:0007669"/>
    <property type="project" value="UniProtKB-KW"/>
</dbReference>
<dbReference type="PANTHER" id="PTHR43067:SF3">
    <property type="entry name" value="MALTOSE ABC TRANSPORTER, ATP-BINDING PROTEIN"/>
    <property type="match status" value="1"/>
</dbReference>
<sequence>MSNVLCQIDHVSVTYHGDVDVRAVQDVSLTIGEGEIVGLAGESGCGKSTLAMALAQLLPDNAFVSDGRILFKGQDILRLSGEELRQFRWDQVSLVSQSAMNSLNPVLTVGEQIEDAIWSHQGKRSVETRQRARELLRLVEVDPDRVSSYPHQLSGGMRQRAMIAMALALDPKLIIMDEPTTALDVVVQEQIIQQIKDLQRKLGFSVLFITHDMSLLLSIADRIAIMYAGQLVEQGSSDDLLVSPAHPYTQGLIDAFPSVFESRELVGIGGSPPSMAHPPSGCRFHERCPKRLSKCDSQEPGMIGVGAAHHAKCHLLEKGAVPSES</sequence>
<proteinExistence type="inferred from homology"/>
<dbReference type="CDD" id="cd03257">
    <property type="entry name" value="ABC_NikE_OppD_transporters"/>
    <property type="match status" value="1"/>
</dbReference>